<feature type="transmembrane region" description="Helical" evidence="8">
    <location>
        <begin position="206"/>
        <end position="229"/>
    </location>
</feature>
<keyword evidence="2" id="KW-0813">Transport</keyword>
<dbReference type="STRING" id="197461.A3843_03050"/>
<organism evidence="10 11">
    <name type="scientific">Pseudovibrio exalbescens</name>
    <dbReference type="NCBI Taxonomy" id="197461"/>
    <lineage>
        <taxon>Bacteria</taxon>
        <taxon>Pseudomonadati</taxon>
        <taxon>Pseudomonadota</taxon>
        <taxon>Alphaproteobacteria</taxon>
        <taxon>Hyphomicrobiales</taxon>
        <taxon>Stappiaceae</taxon>
        <taxon>Pseudovibrio</taxon>
    </lineage>
</organism>
<evidence type="ECO:0000256" key="6">
    <source>
        <dbReference type="ARBA" id="ARBA00022989"/>
    </source>
</evidence>
<dbReference type="GO" id="GO:0015528">
    <property type="term" value="F:lactose:proton symporter activity"/>
    <property type="evidence" value="ECO:0007669"/>
    <property type="project" value="TreeGrafter"/>
</dbReference>
<dbReference type="PANTHER" id="PTHR23522">
    <property type="entry name" value="BLL5896 PROTEIN"/>
    <property type="match status" value="1"/>
</dbReference>
<evidence type="ECO:0000256" key="3">
    <source>
        <dbReference type="ARBA" id="ARBA00022475"/>
    </source>
</evidence>
<evidence type="ECO:0000256" key="2">
    <source>
        <dbReference type="ARBA" id="ARBA00022448"/>
    </source>
</evidence>
<dbReference type="PANTHER" id="PTHR23522:SF10">
    <property type="entry name" value="3-PHENYLPROPIONIC ACID TRANSPORTER-RELATED"/>
    <property type="match status" value="1"/>
</dbReference>
<comment type="subcellular location">
    <subcellularLocation>
        <location evidence="1">Cell inner membrane</location>
        <topology evidence="1">Multi-pass membrane protein</topology>
    </subcellularLocation>
</comment>
<dbReference type="PIRSF" id="PIRSF004925">
    <property type="entry name" value="HcaT"/>
    <property type="match status" value="1"/>
</dbReference>
<name>A0A1U7JKP7_9HYPH</name>
<feature type="transmembrane region" description="Helical" evidence="8">
    <location>
        <begin position="69"/>
        <end position="85"/>
    </location>
</feature>
<feature type="transmembrane region" description="Helical" evidence="8">
    <location>
        <begin position="91"/>
        <end position="111"/>
    </location>
</feature>
<dbReference type="RefSeq" id="WP_051268733.1">
    <property type="nucleotide sequence ID" value="NZ_LVVZ01000005.1"/>
</dbReference>
<dbReference type="Proteomes" id="UP000185783">
    <property type="component" value="Unassembled WGS sequence"/>
</dbReference>
<protein>
    <recommendedName>
        <fullName evidence="9">Major facilitator superfamily (MFS) profile domain-containing protein</fullName>
    </recommendedName>
</protein>
<proteinExistence type="predicted"/>
<feature type="domain" description="Major facilitator superfamily (MFS) profile" evidence="9">
    <location>
        <begin position="1"/>
        <end position="380"/>
    </location>
</feature>
<feature type="transmembrane region" description="Helical" evidence="8">
    <location>
        <begin position="356"/>
        <end position="375"/>
    </location>
</feature>
<gene>
    <name evidence="10" type="ORF">A3843_03050</name>
</gene>
<keyword evidence="7 8" id="KW-0472">Membrane</keyword>
<comment type="caution">
    <text evidence="10">The sequence shown here is derived from an EMBL/GenBank/DDBJ whole genome shotgun (WGS) entry which is preliminary data.</text>
</comment>
<feature type="transmembrane region" description="Helical" evidence="8">
    <location>
        <begin position="37"/>
        <end position="57"/>
    </location>
</feature>
<dbReference type="EMBL" id="LVVZ01000005">
    <property type="protein sequence ID" value="OKL45326.1"/>
    <property type="molecule type" value="Genomic_DNA"/>
</dbReference>
<evidence type="ECO:0000256" key="1">
    <source>
        <dbReference type="ARBA" id="ARBA00004429"/>
    </source>
</evidence>
<evidence type="ECO:0000313" key="10">
    <source>
        <dbReference type="EMBL" id="OKL45326.1"/>
    </source>
</evidence>
<dbReference type="Gene3D" id="1.20.1250.20">
    <property type="entry name" value="MFS general substrate transporter like domains"/>
    <property type="match status" value="2"/>
</dbReference>
<keyword evidence="11" id="KW-1185">Reference proteome</keyword>
<evidence type="ECO:0000259" key="9">
    <source>
        <dbReference type="PROSITE" id="PS50850"/>
    </source>
</evidence>
<reference evidence="10 11" key="1">
    <citation type="submission" date="2016-03" db="EMBL/GenBank/DDBJ databases">
        <title>Genome sequence of Nesiotobacter sp. nov., a moderately halophilic alphaproteobacterium isolated from the Yellow Sea, China.</title>
        <authorList>
            <person name="Zhang G."/>
            <person name="Zhang R."/>
        </authorList>
    </citation>
    <scope>NUCLEOTIDE SEQUENCE [LARGE SCALE GENOMIC DNA]</scope>
    <source>
        <strain evidence="10 11">WB1-6</strain>
    </source>
</reference>
<evidence type="ECO:0000256" key="7">
    <source>
        <dbReference type="ARBA" id="ARBA00023136"/>
    </source>
</evidence>
<feature type="transmembrane region" description="Helical" evidence="8">
    <location>
        <begin position="290"/>
        <end position="319"/>
    </location>
</feature>
<feature type="transmembrane region" description="Helical" evidence="8">
    <location>
        <begin position="7"/>
        <end position="25"/>
    </location>
</feature>
<dbReference type="PROSITE" id="PS50850">
    <property type="entry name" value="MFS"/>
    <property type="match status" value="1"/>
</dbReference>
<dbReference type="GO" id="GO:0030395">
    <property type="term" value="F:lactose binding"/>
    <property type="evidence" value="ECO:0007669"/>
    <property type="project" value="TreeGrafter"/>
</dbReference>
<feature type="transmembrane region" description="Helical" evidence="8">
    <location>
        <begin position="132"/>
        <end position="149"/>
    </location>
</feature>
<keyword evidence="6 8" id="KW-1133">Transmembrane helix</keyword>
<evidence type="ECO:0000256" key="4">
    <source>
        <dbReference type="ARBA" id="ARBA00022519"/>
    </source>
</evidence>
<feature type="transmembrane region" description="Helical" evidence="8">
    <location>
        <begin position="267"/>
        <end position="284"/>
    </location>
</feature>
<dbReference type="Pfam" id="PF12832">
    <property type="entry name" value="MFS_1_like"/>
    <property type="match status" value="1"/>
</dbReference>
<dbReference type="InterPro" id="IPR020846">
    <property type="entry name" value="MFS_dom"/>
</dbReference>
<keyword evidence="3" id="KW-1003">Cell membrane</keyword>
<dbReference type="InterPro" id="IPR036259">
    <property type="entry name" value="MFS_trans_sf"/>
</dbReference>
<dbReference type="InterPro" id="IPR024989">
    <property type="entry name" value="MFS_assoc_dom"/>
</dbReference>
<keyword evidence="4" id="KW-0997">Cell inner membrane</keyword>
<dbReference type="InterPro" id="IPR026032">
    <property type="entry name" value="HcaT-like"/>
</dbReference>
<feature type="transmembrane region" description="Helical" evidence="8">
    <location>
        <begin position="331"/>
        <end position="350"/>
    </location>
</feature>
<sequence length="390" mass="41951">MGLTIGISCLFAAYFFSFGLFLPYFPVYLKELAYTPVQIAVIVAIPNIVRIVATPVMTGISDRAGRRRLSMSIFAVVCALAFLVITQVQTYGVMIVVAVLMSIVLAPLQPLSDAYAYEAVKNRGLDYGRMRSWGSAAFIAATMFGGWYLGVFSAVQLLFFIAGGLVLMAVLAQSLPGMPSEHRGQGQARDDGNSSFAELKRWELHLVLFSCGLILGSMAGLFGFGSIFWLSHQISDTNVGVLWSVGVLAEITVFLFGGRFLAKTGPIGFMLIGAIGGTVRWIIFPHAETFWMAFVVQLMHGVNFGMTHLGMMAFLADVVSGQRLGTAQGLSQTYIGLFTGLAGMLTGLLYETSPALAFYAMSAVAAVGLLVLLSFRNRLMAYRGVVPTGG</sequence>
<feature type="transmembrane region" description="Helical" evidence="8">
    <location>
        <begin position="241"/>
        <end position="260"/>
    </location>
</feature>
<dbReference type="AlphaFoldDB" id="A0A1U7JKP7"/>
<dbReference type="NCBIfam" id="NF037955">
    <property type="entry name" value="mfs"/>
    <property type="match status" value="1"/>
</dbReference>
<accession>A0A1U7JKP7</accession>
<dbReference type="SUPFAM" id="SSF103473">
    <property type="entry name" value="MFS general substrate transporter"/>
    <property type="match status" value="1"/>
</dbReference>
<dbReference type="GO" id="GO:0005886">
    <property type="term" value="C:plasma membrane"/>
    <property type="evidence" value="ECO:0007669"/>
    <property type="project" value="UniProtKB-SubCell"/>
</dbReference>
<evidence type="ECO:0000256" key="8">
    <source>
        <dbReference type="SAM" id="Phobius"/>
    </source>
</evidence>
<evidence type="ECO:0000313" key="11">
    <source>
        <dbReference type="Proteomes" id="UP000185783"/>
    </source>
</evidence>
<keyword evidence="5 8" id="KW-0812">Transmembrane</keyword>
<evidence type="ECO:0000256" key="5">
    <source>
        <dbReference type="ARBA" id="ARBA00022692"/>
    </source>
</evidence>
<feature type="transmembrane region" description="Helical" evidence="8">
    <location>
        <begin position="155"/>
        <end position="175"/>
    </location>
</feature>